<dbReference type="STRING" id="2316362.A0A4Q2DY50"/>
<keyword evidence="10" id="KW-0408">Iron</keyword>
<evidence type="ECO:0000259" key="17">
    <source>
        <dbReference type="PROSITE" id="PS51011"/>
    </source>
</evidence>
<dbReference type="GO" id="GO:0008270">
    <property type="term" value="F:zinc ion binding"/>
    <property type="evidence" value="ECO:0007669"/>
    <property type="project" value="UniProtKB-KW"/>
</dbReference>
<reference evidence="20 21" key="1">
    <citation type="submission" date="2019-01" db="EMBL/GenBank/DDBJ databases">
        <title>Draft genome sequence of Psathyrella aberdarensis IHI B618.</title>
        <authorList>
            <person name="Buettner E."/>
            <person name="Kellner H."/>
        </authorList>
    </citation>
    <scope>NUCLEOTIDE SEQUENCE [LARGE SCALE GENOMIC DNA]</scope>
    <source>
        <strain evidence="20 21">IHI B618</strain>
    </source>
</reference>
<dbReference type="PANTHER" id="PTHR10694:SF33">
    <property type="entry name" value="LYSINE-SPECIFIC DEMETHYLASE 5"/>
    <property type="match status" value="1"/>
</dbReference>
<keyword evidence="5" id="KW-0479">Metal-binding</keyword>
<dbReference type="SMART" id="SM01014">
    <property type="entry name" value="ARID"/>
    <property type="match status" value="1"/>
</dbReference>
<dbReference type="InterPro" id="IPR003347">
    <property type="entry name" value="JmjC_dom"/>
</dbReference>
<evidence type="ECO:0000256" key="3">
    <source>
        <dbReference type="ARBA" id="ARBA00006801"/>
    </source>
</evidence>
<feature type="domain" description="JmjC" evidence="19">
    <location>
        <begin position="540"/>
        <end position="706"/>
    </location>
</feature>
<dbReference type="Pfam" id="PF02375">
    <property type="entry name" value="JmjN"/>
    <property type="match status" value="1"/>
</dbReference>
<feature type="region of interest" description="Disordered" evidence="15">
    <location>
        <begin position="899"/>
        <end position="929"/>
    </location>
</feature>
<dbReference type="InterPro" id="IPR001965">
    <property type="entry name" value="Znf_PHD"/>
</dbReference>
<dbReference type="InterPro" id="IPR048615">
    <property type="entry name" value="KDM5_C-hel"/>
</dbReference>
<dbReference type="InterPro" id="IPR019787">
    <property type="entry name" value="Znf_PHD-finger"/>
</dbReference>
<dbReference type="PROSITE" id="PS01359">
    <property type="entry name" value="ZF_PHD_1"/>
    <property type="match status" value="1"/>
</dbReference>
<sequence length="1831" mass="205423">MPQSGSSTVPNTFSNKAPATFLSSLDILVEGTVPIESDSEKTSGPNEASNSNPAEPKRAPRKSKTEALTALNNQARSASVEVEEDEDLEDLGERYRNAPPIPVSAKFDLSSVKTSSPARTWKQPPGPRPLDLQDCPEFFPTAEEFKDPMAYIKSISDKAKDYGICKIIPPENWKMPFVTDTESFRFKTRLQRLNSIEASSRAKLNFLEQLYRFHKQQGNPRVAVPTINNKPLDLWTLRKEVQRMGGYEAVTKGKKWSDLGRVLGYRGIPGLSTQIKNSYTRVILPFEHFCERAKNSPALMPLITRDAHLKMHANFQGPSKAAKSEGTSTPGSPLTASSSPLSEPPDESESKDAVGSGSRPRRSTRMSSQEQSPKKAAPVVPPPTFYDKPHHEKGKEEQHCEICHKKNRGEEMLLCDGCDCGFHMFCLDPPLTAIPKEQWFCFTCLAGTGGDFGFDEGEEHSLSTFQARDLEFRQLWFETHPPPGAANRMVDDNDPTINRIGNVYVSEEDVENEFWRLVASPNETVEIDAMPTIETHPLDPYSKDPWNLNNVPILPDSLLRYIKSDISGMTVPWTYVGMAFSTFCWHNEDHYTYSVNYMHWGETKTWYGIPGEDAEKFEAAIKCEAPDLFEAQPDLLFQLVTLMNPTRLTAAGVRVYRCNQRAGEFVITFPKAYHAGFNHGLNFNEAVNFALPDWLPLGRDCVQRYRDHRKLPVFSQDELLITITQQSSSIKTAMWEMVERELDDRAQARSRGLTEVLKEEDSTEDQYQCHVCKTFCYLSQVVCQCTNRVVCADHIDLLCENRPSHNLVLRKRFSDDELSETLAKWAERAAIPAAWRSKLQKLLLESSKPTLRSLRALLAEGDRINYPLPEMANLRKCVTRANEWVDFANSFIIRKQSRKRARRSRGRPSNAADLVAGNSEDPNDRPDRGLDELYAHLREVESLGFDCPEIGALKTLAQQAEETKLKAVNLLKASPEQQERAEFLQECKHLLLQGSSLNVILDELTAVEKIVDREQLVTELEEKLEDEDESSLTLEEVRQLLTRARACGLPSDNKHMKFLESRQRDGDSWEERAKSVLEQPIKTIQELDQFADMDPNIPIDPTILDRLMSARAKALDFKKQAKAWMAAGDSTGPKPRISEVLRLCQRSEKDFRIPEITELKRSADIATDLENRCEAVLRNRFPVAHNENIFDLIAEWKKYTRENLTIYSFPAFEKVCEQVRLHEQWLKELPWFCAEHSRTHSKELVQDVLECTRPDDDAPPGDEYYTCICSHPVRPPPPGVVSDAVQCDHCFARFHGECAKNGGSCPFCDHHHWNGTIHKQRGWHFCFLAPLARKAPEISRNYSIDFRELELIIQRVDRLSNSIGQFLSYTSQPAHQRPEFIPQVRHYMRKLYRIQFAVSPNPDISFGLDLAGLHRILAGRPPTAARPKKRRRPRFIFGQDIDSDWNDSTRCICRGVTGYLLNKPKVACTSCARLYHVGCVFFPAEGVHNERAPLFFCPICSLKKGRRYEHSDVRVRPSVALGRVEEDVYVNTTEMLDTFSRELIYKKMPKPIGRTLFVELVSWQPGSDSVPVAAPSSSLASSSSSSSRSLMIHHHHHHSIPTHPSPLPPPPPLPPVHTGHHGEQIMRLDNAPTITMYAPAPVPPPPPAAHNLAPPPWSRWGTVTTPSMPPQTQRRSRDTESRSSGGTPQPSSSSRKRKATEDSHSSSKRRAQAGTAPSTASSSRAPSNPPTSSSSHAPPPAASQSTPAPSAGPASSPSGPGPASTHAPRVSPASPISRPMQTLSPSLAMIVSPTNEEPQTSPRTAYRPPTTARNGMNGSSPSVPPAKPILP</sequence>
<protein>
    <recommendedName>
        <fullName evidence="4">[histone H3]-trimethyl-L-lysine(4) demethylase</fullName>
        <ecNumber evidence="4">1.14.11.67</ecNumber>
    </recommendedName>
</protein>
<feature type="compositionally biased region" description="Polar residues" evidence="15">
    <location>
        <begin position="1661"/>
        <end position="1673"/>
    </location>
</feature>
<dbReference type="InterPro" id="IPR013083">
    <property type="entry name" value="Znf_RING/FYVE/PHD"/>
</dbReference>
<keyword evidence="9" id="KW-0560">Oxidoreductase</keyword>
<feature type="compositionally biased region" description="Pro residues" evidence="15">
    <location>
        <begin position="1822"/>
        <end position="1831"/>
    </location>
</feature>
<keyword evidence="6" id="KW-0677">Repeat</keyword>
<dbReference type="Pfam" id="PF01388">
    <property type="entry name" value="ARID"/>
    <property type="match status" value="1"/>
</dbReference>
<organism evidence="20 21">
    <name type="scientific">Candolleomyces aberdarensis</name>
    <dbReference type="NCBI Taxonomy" id="2316362"/>
    <lineage>
        <taxon>Eukaryota</taxon>
        <taxon>Fungi</taxon>
        <taxon>Dikarya</taxon>
        <taxon>Basidiomycota</taxon>
        <taxon>Agaricomycotina</taxon>
        <taxon>Agaricomycetes</taxon>
        <taxon>Agaricomycetidae</taxon>
        <taxon>Agaricales</taxon>
        <taxon>Agaricineae</taxon>
        <taxon>Psathyrellaceae</taxon>
        <taxon>Candolleomyces</taxon>
    </lineage>
</organism>
<feature type="compositionally biased region" description="Basic residues" evidence="15">
    <location>
        <begin position="1591"/>
        <end position="1600"/>
    </location>
</feature>
<feature type="coiled-coil region" evidence="14">
    <location>
        <begin position="1010"/>
        <end position="1037"/>
    </location>
</feature>
<feature type="region of interest" description="Disordered" evidence="15">
    <location>
        <begin position="33"/>
        <end position="66"/>
    </location>
</feature>
<keyword evidence="14" id="KW-0175">Coiled coil</keyword>
<comment type="subcellular location">
    <subcellularLocation>
        <location evidence="2">Nucleus</location>
    </subcellularLocation>
</comment>
<evidence type="ECO:0000256" key="7">
    <source>
        <dbReference type="ARBA" id="ARBA00022771"/>
    </source>
</evidence>
<evidence type="ECO:0000256" key="6">
    <source>
        <dbReference type="ARBA" id="ARBA00022737"/>
    </source>
</evidence>
<dbReference type="Gene3D" id="1.10.150.60">
    <property type="entry name" value="ARID DNA-binding domain"/>
    <property type="match status" value="1"/>
</dbReference>
<evidence type="ECO:0000256" key="2">
    <source>
        <dbReference type="ARBA" id="ARBA00004123"/>
    </source>
</evidence>
<feature type="region of interest" description="Disordered" evidence="15">
    <location>
        <begin position="1636"/>
        <end position="1831"/>
    </location>
</feature>
<evidence type="ECO:0000256" key="9">
    <source>
        <dbReference type="ARBA" id="ARBA00023002"/>
    </source>
</evidence>
<dbReference type="CDD" id="cd16100">
    <property type="entry name" value="ARID"/>
    <property type="match status" value="1"/>
</dbReference>
<dbReference type="SUPFAM" id="SSF46774">
    <property type="entry name" value="ARID-like"/>
    <property type="match status" value="1"/>
</dbReference>
<comment type="catalytic activity">
    <reaction evidence="12">
        <text>N(6),N(6),N(6)-trimethyl-L-lysyl(4)-[histone H3] + 3 2-oxoglutarate + 3 O2 = L-lysyl(4)-[histone H3] + 3 formaldehyde + 3 succinate + 3 CO2</text>
        <dbReference type="Rhea" id="RHEA:60208"/>
        <dbReference type="Rhea" id="RHEA-COMP:15537"/>
        <dbReference type="Rhea" id="RHEA-COMP:15547"/>
        <dbReference type="ChEBI" id="CHEBI:15379"/>
        <dbReference type="ChEBI" id="CHEBI:16526"/>
        <dbReference type="ChEBI" id="CHEBI:16810"/>
        <dbReference type="ChEBI" id="CHEBI:16842"/>
        <dbReference type="ChEBI" id="CHEBI:29969"/>
        <dbReference type="ChEBI" id="CHEBI:30031"/>
        <dbReference type="ChEBI" id="CHEBI:61961"/>
        <dbReference type="EC" id="1.14.11.67"/>
    </reaction>
</comment>
<evidence type="ECO:0000256" key="5">
    <source>
        <dbReference type="ARBA" id="ARBA00022723"/>
    </source>
</evidence>
<dbReference type="SUPFAM" id="SSF51197">
    <property type="entry name" value="Clavaminate synthase-like"/>
    <property type="match status" value="1"/>
</dbReference>
<evidence type="ECO:0000256" key="8">
    <source>
        <dbReference type="ARBA" id="ARBA00022833"/>
    </source>
</evidence>
<dbReference type="InterPro" id="IPR019786">
    <property type="entry name" value="Zinc_finger_PHD-type_CS"/>
</dbReference>
<dbReference type="Pfam" id="PF02373">
    <property type="entry name" value="JmjC"/>
    <property type="match status" value="1"/>
</dbReference>
<dbReference type="PROSITE" id="PS51184">
    <property type="entry name" value="JMJC"/>
    <property type="match status" value="1"/>
</dbReference>
<dbReference type="Pfam" id="PF02928">
    <property type="entry name" value="zf-C5HC2"/>
    <property type="match status" value="1"/>
</dbReference>
<dbReference type="OrthoDB" id="1678912at2759"/>
<accession>A0A4Q2DY50</accession>
<evidence type="ECO:0000256" key="15">
    <source>
        <dbReference type="SAM" id="MobiDB-lite"/>
    </source>
</evidence>
<comment type="cofactor">
    <cofactor evidence="1">
        <name>Fe(2+)</name>
        <dbReference type="ChEBI" id="CHEBI:29033"/>
    </cofactor>
</comment>
<dbReference type="InterPro" id="IPR013637">
    <property type="entry name" value="Lys_sp_deMease-like_dom"/>
</dbReference>
<feature type="region of interest" description="Disordered" evidence="15">
    <location>
        <begin position="1571"/>
        <end position="1621"/>
    </location>
</feature>
<dbReference type="GO" id="GO:0034647">
    <property type="term" value="F:histone H3K4me/H3K4me2/H3K4me3 demethylase activity"/>
    <property type="evidence" value="ECO:0007669"/>
    <property type="project" value="UniProtKB-EC"/>
</dbReference>
<evidence type="ECO:0000313" key="21">
    <source>
        <dbReference type="Proteomes" id="UP000290288"/>
    </source>
</evidence>
<dbReference type="InterPro" id="IPR001606">
    <property type="entry name" value="ARID_dom"/>
</dbReference>
<dbReference type="GO" id="GO:0005634">
    <property type="term" value="C:nucleus"/>
    <property type="evidence" value="ECO:0007669"/>
    <property type="project" value="UniProtKB-SubCell"/>
</dbReference>
<feature type="compositionally biased region" description="Pro residues" evidence="15">
    <location>
        <begin position="1640"/>
        <end position="1657"/>
    </location>
</feature>
<name>A0A4Q2DY50_9AGAR</name>
<dbReference type="Proteomes" id="UP000290288">
    <property type="component" value="Unassembled WGS sequence"/>
</dbReference>
<proteinExistence type="inferred from homology"/>
<feature type="compositionally biased region" description="Polar residues" evidence="15">
    <location>
        <begin position="325"/>
        <end position="336"/>
    </location>
</feature>
<dbReference type="InterPro" id="IPR036431">
    <property type="entry name" value="ARID_dom_sf"/>
</dbReference>
<feature type="compositionally biased region" description="Low complexity" evidence="15">
    <location>
        <begin position="1682"/>
        <end position="1693"/>
    </location>
</feature>
<dbReference type="GO" id="GO:0006355">
    <property type="term" value="P:regulation of DNA-templated transcription"/>
    <property type="evidence" value="ECO:0007669"/>
    <property type="project" value="TreeGrafter"/>
</dbReference>
<dbReference type="SUPFAM" id="SSF57903">
    <property type="entry name" value="FYVE/PHD zinc finger"/>
    <property type="match status" value="2"/>
</dbReference>
<evidence type="ECO:0000256" key="1">
    <source>
        <dbReference type="ARBA" id="ARBA00001954"/>
    </source>
</evidence>
<comment type="caution">
    <text evidence="20">The sequence shown here is derived from an EMBL/GenBank/DDBJ whole genome shotgun (WGS) entry which is preliminary data.</text>
</comment>
<feature type="region of interest" description="Disordered" evidence="15">
    <location>
        <begin position="317"/>
        <end position="392"/>
    </location>
</feature>
<dbReference type="Gene3D" id="3.30.40.10">
    <property type="entry name" value="Zinc/RING finger domain, C3HC4 (zinc finger)"/>
    <property type="match status" value="2"/>
</dbReference>
<dbReference type="PANTHER" id="PTHR10694">
    <property type="entry name" value="LYSINE-SPECIFIC DEMETHYLASE"/>
    <property type="match status" value="1"/>
</dbReference>
<evidence type="ECO:0000259" key="19">
    <source>
        <dbReference type="PROSITE" id="PS51184"/>
    </source>
</evidence>
<feature type="compositionally biased region" description="Polar residues" evidence="15">
    <location>
        <begin position="1792"/>
        <end position="1803"/>
    </location>
</feature>
<feature type="domain" description="ARID" evidence="17">
    <location>
        <begin position="200"/>
        <end position="291"/>
    </location>
</feature>
<feature type="domain" description="JmjN" evidence="18">
    <location>
        <begin position="135"/>
        <end position="176"/>
    </location>
</feature>
<evidence type="ECO:0000256" key="11">
    <source>
        <dbReference type="ARBA" id="ARBA00023242"/>
    </source>
</evidence>
<gene>
    <name evidence="20" type="ORF">EST38_g426</name>
</gene>
<comment type="similarity">
    <text evidence="3">Belongs to the JARID1 histone demethylase family.</text>
</comment>
<feature type="compositionally biased region" description="Low complexity" evidence="15">
    <location>
        <begin position="1571"/>
        <end position="1590"/>
    </location>
</feature>
<evidence type="ECO:0000256" key="4">
    <source>
        <dbReference type="ARBA" id="ARBA00012902"/>
    </source>
</evidence>
<dbReference type="InterPro" id="IPR004198">
    <property type="entry name" value="Znf_C5HC2"/>
</dbReference>
<dbReference type="PROSITE" id="PS50016">
    <property type="entry name" value="ZF_PHD_2"/>
    <property type="match status" value="1"/>
</dbReference>
<feature type="compositionally biased region" description="Low complexity" evidence="15">
    <location>
        <begin position="1712"/>
        <end position="1768"/>
    </location>
</feature>
<keyword evidence="8" id="KW-0862">Zinc</keyword>
<evidence type="ECO:0000256" key="12">
    <source>
        <dbReference type="ARBA" id="ARBA00048734"/>
    </source>
</evidence>
<evidence type="ECO:0000256" key="14">
    <source>
        <dbReference type="SAM" id="Coils"/>
    </source>
</evidence>
<evidence type="ECO:0000256" key="13">
    <source>
        <dbReference type="PROSITE-ProRule" id="PRU00146"/>
    </source>
</evidence>
<dbReference type="SMART" id="SM00249">
    <property type="entry name" value="PHD"/>
    <property type="match status" value="3"/>
</dbReference>
<feature type="compositionally biased region" description="Polar residues" evidence="15">
    <location>
        <begin position="42"/>
        <end position="53"/>
    </location>
</feature>
<evidence type="ECO:0000313" key="20">
    <source>
        <dbReference type="EMBL" id="RXW25457.1"/>
    </source>
</evidence>
<feature type="compositionally biased region" description="Pro residues" evidence="15">
    <location>
        <begin position="1603"/>
        <end position="1615"/>
    </location>
</feature>
<dbReference type="Gene3D" id="2.60.120.650">
    <property type="entry name" value="Cupin"/>
    <property type="match status" value="1"/>
</dbReference>
<dbReference type="InterPro" id="IPR003349">
    <property type="entry name" value="JmjN"/>
</dbReference>
<dbReference type="InterPro" id="IPR011011">
    <property type="entry name" value="Znf_FYVE_PHD"/>
</dbReference>
<evidence type="ECO:0000259" key="18">
    <source>
        <dbReference type="PROSITE" id="PS51183"/>
    </source>
</evidence>
<dbReference type="FunFam" id="1.10.150.60:FF:000016">
    <property type="entry name" value="Putative Lysine-specific demethylase 5B"/>
    <property type="match status" value="1"/>
</dbReference>
<keyword evidence="21" id="KW-1185">Reference proteome</keyword>
<dbReference type="Pfam" id="PF08429">
    <property type="entry name" value="PLU-1"/>
    <property type="match status" value="1"/>
</dbReference>
<evidence type="ECO:0000259" key="16">
    <source>
        <dbReference type="PROSITE" id="PS50016"/>
    </source>
</evidence>
<dbReference type="GO" id="GO:0003677">
    <property type="term" value="F:DNA binding"/>
    <property type="evidence" value="ECO:0007669"/>
    <property type="project" value="InterPro"/>
</dbReference>
<feature type="domain" description="PHD-type" evidence="16">
    <location>
        <begin position="397"/>
        <end position="447"/>
    </location>
</feature>
<dbReference type="SMART" id="SM00501">
    <property type="entry name" value="BRIGHT"/>
    <property type="match status" value="1"/>
</dbReference>
<dbReference type="EMBL" id="SDEE01000005">
    <property type="protein sequence ID" value="RXW25457.1"/>
    <property type="molecule type" value="Genomic_DNA"/>
</dbReference>
<dbReference type="SMART" id="SM00558">
    <property type="entry name" value="JmjC"/>
    <property type="match status" value="1"/>
</dbReference>
<keyword evidence="7 13" id="KW-0863">Zinc-finger</keyword>
<dbReference type="Pfam" id="PF21323">
    <property type="entry name" value="KDM5_C-hel"/>
    <property type="match status" value="1"/>
</dbReference>
<dbReference type="EC" id="1.14.11.67" evidence="4"/>
<dbReference type="GO" id="GO:0000785">
    <property type="term" value="C:chromatin"/>
    <property type="evidence" value="ECO:0007669"/>
    <property type="project" value="TreeGrafter"/>
</dbReference>
<dbReference type="Pfam" id="PF00628">
    <property type="entry name" value="PHD"/>
    <property type="match status" value="1"/>
</dbReference>
<keyword evidence="11" id="KW-0539">Nucleus</keyword>
<evidence type="ECO:0000256" key="10">
    <source>
        <dbReference type="ARBA" id="ARBA00023004"/>
    </source>
</evidence>
<feature type="compositionally biased region" description="Polar residues" evidence="15">
    <location>
        <begin position="1811"/>
        <end position="1821"/>
    </location>
</feature>
<dbReference type="PROSITE" id="PS51011">
    <property type="entry name" value="ARID"/>
    <property type="match status" value="1"/>
</dbReference>
<dbReference type="PROSITE" id="PS51183">
    <property type="entry name" value="JMJN"/>
    <property type="match status" value="1"/>
</dbReference>
<dbReference type="SMART" id="SM00545">
    <property type="entry name" value="JmjN"/>
    <property type="match status" value="1"/>
</dbReference>